<dbReference type="Proteomes" id="UP000241462">
    <property type="component" value="Unassembled WGS sequence"/>
</dbReference>
<evidence type="ECO:0000313" key="3">
    <source>
        <dbReference type="EMBL" id="PSR91980.1"/>
    </source>
</evidence>
<dbReference type="EMBL" id="KZ678412">
    <property type="protein sequence ID" value="PSR91980.1"/>
    <property type="molecule type" value="Genomic_DNA"/>
</dbReference>
<feature type="region of interest" description="Disordered" evidence="1">
    <location>
        <begin position="28"/>
        <end position="47"/>
    </location>
</feature>
<reference evidence="3 4" key="1">
    <citation type="journal article" date="2018" name="Mycol. Prog.">
        <title>Coniella lustricola, a new species from submerged detritus.</title>
        <authorList>
            <person name="Raudabaugh D.B."/>
            <person name="Iturriaga T."/>
            <person name="Carver A."/>
            <person name="Mondo S."/>
            <person name="Pangilinan J."/>
            <person name="Lipzen A."/>
            <person name="He G."/>
            <person name="Amirebrahimi M."/>
            <person name="Grigoriev I.V."/>
            <person name="Miller A.N."/>
        </authorList>
    </citation>
    <scope>NUCLEOTIDE SEQUENCE [LARGE SCALE GENOMIC DNA]</scope>
    <source>
        <strain evidence="3 4">B22-T-1</strain>
    </source>
</reference>
<organism evidence="3 4">
    <name type="scientific">Coniella lustricola</name>
    <dbReference type="NCBI Taxonomy" id="2025994"/>
    <lineage>
        <taxon>Eukaryota</taxon>
        <taxon>Fungi</taxon>
        <taxon>Dikarya</taxon>
        <taxon>Ascomycota</taxon>
        <taxon>Pezizomycotina</taxon>
        <taxon>Sordariomycetes</taxon>
        <taxon>Sordariomycetidae</taxon>
        <taxon>Diaporthales</taxon>
        <taxon>Schizoparmaceae</taxon>
        <taxon>Coniella</taxon>
    </lineage>
</organism>
<feature type="signal peptide" evidence="2">
    <location>
        <begin position="1"/>
        <end position="18"/>
    </location>
</feature>
<evidence type="ECO:0000313" key="4">
    <source>
        <dbReference type="Proteomes" id="UP000241462"/>
    </source>
</evidence>
<dbReference type="InParanoid" id="A0A2T3ACN7"/>
<accession>A0A2T3ACN7</accession>
<evidence type="ECO:0000256" key="1">
    <source>
        <dbReference type="SAM" id="MobiDB-lite"/>
    </source>
</evidence>
<proteinExistence type="predicted"/>
<keyword evidence="2" id="KW-0732">Signal</keyword>
<protein>
    <submittedName>
        <fullName evidence="3">Uncharacterized protein</fullName>
    </submittedName>
</protein>
<name>A0A2T3ACN7_9PEZI</name>
<dbReference type="AlphaFoldDB" id="A0A2T3ACN7"/>
<gene>
    <name evidence="3" type="ORF">BD289DRAFT_198531</name>
</gene>
<feature type="chain" id="PRO_5015616820" evidence="2">
    <location>
        <begin position="19"/>
        <end position="134"/>
    </location>
</feature>
<sequence>MGGALLCVFFLSFSAVKLFDEHEEAIQNDTEQNLPSRVEEKETEQPSSQDILEVRPISVGLSVLMALCMASITKQLARVLCMVTESLALACREYIRSERQRHEAGLQDLSRGGGVVVVAYVVRHQAAESCGQCP</sequence>
<evidence type="ECO:0000256" key="2">
    <source>
        <dbReference type="SAM" id="SignalP"/>
    </source>
</evidence>
<keyword evidence="4" id="KW-1185">Reference proteome</keyword>